<sequence>MDDGLRYPSELRRAFGISSRMREWSYRLIDLAALQNFLVILFYKHSGKYPAKRLMRNQWLKQKTKDAVSKFCRTFKK</sequence>
<dbReference type="Proteomes" id="UP000887564">
    <property type="component" value="Unplaced"/>
</dbReference>
<dbReference type="WBParaSite" id="PEQ_0000106901-mRNA-1">
    <property type="protein sequence ID" value="PEQ_0000106901-mRNA-1"/>
    <property type="gene ID" value="PEQ_0000106901"/>
</dbReference>
<dbReference type="AlphaFoldDB" id="A0A914R390"/>
<organism evidence="1 2">
    <name type="scientific">Parascaris equorum</name>
    <name type="common">Equine roundworm</name>
    <dbReference type="NCBI Taxonomy" id="6256"/>
    <lineage>
        <taxon>Eukaryota</taxon>
        <taxon>Metazoa</taxon>
        <taxon>Ecdysozoa</taxon>
        <taxon>Nematoda</taxon>
        <taxon>Chromadorea</taxon>
        <taxon>Rhabditida</taxon>
        <taxon>Spirurina</taxon>
        <taxon>Ascaridomorpha</taxon>
        <taxon>Ascaridoidea</taxon>
        <taxon>Ascarididae</taxon>
        <taxon>Parascaris</taxon>
    </lineage>
</organism>
<protein>
    <submittedName>
        <fullName evidence="2">Uncharacterized protein</fullName>
    </submittedName>
</protein>
<keyword evidence="1" id="KW-1185">Reference proteome</keyword>
<name>A0A914R390_PAREQ</name>
<evidence type="ECO:0000313" key="2">
    <source>
        <dbReference type="WBParaSite" id="PEQ_0000106901-mRNA-1"/>
    </source>
</evidence>
<proteinExistence type="predicted"/>
<accession>A0A914R390</accession>
<reference evidence="2" key="1">
    <citation type="submission" date="2022-11" db="UniProtKB">
        <authorList>
            <consortium name="WormBaseParasite"/>
        </authorList>
    </citation>
    <scope>IDENTIFICATION</scope>
</reference>
<evidence type="ECO:0000313" key="1">
    <source>
        <dbReference type="Proteomes" id="UP000887564"/>
    </source>
</evidence>